<evidence type="ECO:0000313" key="2">
    <source>
        <dbReference type="EMBL" id="PVD19598.1"/>
    </source>
</evidence>
<organism evidence="2 3">
    <name type="scientific">Pomacea canaliculata</name>
    <name type="common">Golden apple snail</name>
    <dbReference type="NCBI Taxonomy" id="400727"/>
    <lineage>
        <taxon>Eukaryota</taxon>
        <taxon>Metazoa</taxon>
        <taxon>Spiralia</taxon>
        <taxon>Lophotrochozoa</taxon>
        <taxon>Mollusca</taxon>
        <taxon>Gastropoda</taxon>
        <taxon>Caenogastropoda</taxon>
        <taxon>Architaenioglossa</taxon>
        <taxon>Ampullarioidea</taxon>
        <taxon>Ampullariidae</taxon>
        <taxon>Pomacea</taxon>
    </lineage>
</organism>
<protein>
    <submittedName>
        <fullName evidence="2">Uncharacterized protein</fullName>
    </submittedName>
</protein>
<name>A0A2T7NEJ5_POMCA</name>
<proteinExistence type="predicted"/>
<comment type="caution">
    <text evidence="2">The sequence shown here is derived from an EMBL/GenBank/DDBJ whole genome shotgun (WGS) entry which is preliminary data.</text>
</comment>
<dbReference type="EMBL" id="PZQS01000013">
    <property type="protein sequence ID" value="PVD19598.1"/>
    <property type="molecule type" value="Genomic_DNA"/>
</dbReference>
<feature type="region of interest" description="Disordered" evidence="1">
    <location>
        <begin position="48"/>
        <end position="81"/>
    </location>
</feature>
<evidence type="ECO:0000313" key="3">
    <source>
        <dbReference type="Proteomes" id="UP000245119"/>
    </source>
</evidence>
<dbReference type="Proteomes" id="UP000245119">
    <property type="component" value="Linkage Group LG13"/>
</dbReference>
<evidence type="ECO:0000256" key="1">
    <source>
        <dbReference type="SAM" id="MobiDB-lite"/>
    </source>
</evidence>
<reference evidence="2 3" key="1">
    <citation type="submission" date="2018-04" db="EMBL/GenBank/DDBJ databases">
        <title>The genome of golden apple snail Pomacea canaliculata provides insight into stress tolerance and invasive adaptation.</title>
        <authorList>
            <person name="Liu C."/>
            <person name="Liu B."/>
            <person name="Ren Y."/>
            <person name="Zhang Y."/>
            <person name="Wang H."/>
            <person name="Li S."/>
            <person name="Jiang F."/>
            <person name="Yin L."/>
            <person name="Zhang G."/>
            <person name="Qian W."/>
            <person name="Fan W."/>
        </authorList>
    </citation>
    <scope>NUCLEOTIDE SEQUENCE [LARGE SCALE GENOMIC DNA]</scope>
    <source>
        <strain evidence="2">SZHN2017</strain>
        <tissue evidence="2">Muscle</tissue>
    </source>
</reference>
<dbReference type="AlphaFoldDB" id="A0A2T7NEJ5"/>
<gene>
    <name evidence="2" type="ORF">C0Q70_20088</name>
</gene>
<accession>A0A2T7NEJ5</accession>
<keyword evidence="3" id="KW-1185">Reference proteome</keyword>
<sequence>MPPMVTVFIYAPARKCGTARLGAIRQQIKRAASRQQVILITDTMSAAPEFQDGKKEKNAQRRFRQKEKEEEEIGRKEERKKKIDNGLNDCIPCKARLKPFSSAILLHPPLHRKPFPPLLSTHSHWPWLLV</sequence>